<evidence type="ECO:0000256" key="1">
    <source>
        <dbReference type="SAM" id="MobiDB-lite"/>
    </source>
</evidence>
<accession>A0A2T2NDC0</accession>
<organism evidence="2 3">
    <name type="scientific">Corynespora cassiicola Philippines</name>
    <dbReference type="NCBI Taxonomy" id="1448308"/>
    <lineage>
        <taxon>Eukaryota</taxon>
        <taxon>Fungi</taxon>
        <taxon>Dikarya</taxon>
        <taxon>Ascomycota</taxon>
        <taxon>Pezizomycotina</taxon>
        <taxon>Dothideomycetes</taxon>
        <taxon>Pleosporomycetidae</taxon>
        <taxon>Pleosporales</taxon>
        <taxon>Corynesporascaceae</taxon>
        <taxon>Corynespora</taxon>
    </lineage>
</organism>
<sequence>MFRFDLIIPAECHVSVSNTGPDKNAWRWLGNHATMTRLTAPNRASNPATQPALYPASPEGKKTQVSPCTPPHHMGISTPEATKTTTNEREKKKERTIGRTRQRLATLFHAAGLVTLCTKKLARGEKNRWACDGDVVDDDDDFPKLSFPRLAKLV</sequence>
<proteinExistence type="predicted"/>
<dbReference type="AlphaFoldDB" id="A0A2T2NDC0"/>
<evidence type="ECO:0000313" key="3">
    <source>
        <dbReference type="Proteomes" id="UP000240883"/>
    </source>
</evidence>
<reference evidence="2 3" key="1">
    <citation type="journal article" date="2018" name="Front. Microbiol.">
        <title>Genome-Wide Analysis of Corynespora cassiicola Leaf Fall Disease Putative Effectors.</title>
        <authorList>
            <person name="Lopez D."/>
            <person name="Ribeiro S."/>
            <person name="Label P."/>
            <person name="Fumanal B."/>
            <person name="Venisse J.S."/>
            <person name="Kohler A."/>
            <person name="de Oliveira R.R."/>
            <person name="Labutti K."/>
            <person name="Lipzen A."/>
            <person name="Lail K."/>
            <person name="Bauer D."/>
            <person name="Ohm R.A."/>
            <person name="Barry K.W."/>
            <person name="Spatafora J."/>
            <person name="Grigoriev I.V."/>
            <person name="Martin F.M."/>
            <person name="Pujade-Renaud V."/>
        </authorList>
    </citation>
    <scope>NUCLEOTIDE SEQUENCE [LARGE SCALE GENOMIC DNA]</scope>
    <source>
        <strain evidence="2 3">Philippines</strain>
    </source>
</reference>
<gene>
    <name evidence="2" type="ORF">BS50DRAFT_110686</name>
</gene>
<protein>
    <submittedName>
        <fullName evidence="2">Uncharacterized protein</fullName>
    </submittedName>
</protein>
<dbReference type="Proteomes" id="UP000240883">
    <property type="component" value="Unassembled WGS sequence"/>
</dbReference>
<dbReference type="EMBL" id="KZ678140">
    <property type="protein sequence ID" value="PSN63379.1"/>
    <property type="molecule type" value="Genomic_DNA"/>
</dbReference>
<name>A0A2T2NDC0_CORCC</name>
<keyword evidence="3" id="KW-1185">Reference proteome</keyword>
<feature type="region of interest" description="Disordered" evidence="1">
    <location>
        <begin position="41"/>
        <end position="96"/>
    </location>
</feature>
<feature type="compositionally biased region" description="Basic and acidic residues" evidence="1">
    <location>
        <begin position="86"/>
        <end position="96"/>
    </location>
</feature>
<evidence type="ECO:0000313" key="2">
    <source>
        <dbReference type="EMBL" id="PSN63379.1"/>
    </source>
</evidence>